<gene>
    <name evidence="1" type="ORF">BV25DRAFT_1824155</name>
</gene>
<dbReference type="EMBL" id="MU277202">
    <property type="protein sequence ID" value="KAI0063596.1"/>
    <property type="molecule type" value="Genomic_DNA"/>
</dbReference>
<dbReference type="Proteomes" id="UP000814140">
    <property type="component" value="Unassembled WGS sequence"/>
</dbReference>
<accession>A0ACB8T632</accession>
<evidence type="ECO:0000313" key="1">
    <source>
        <dbReference type="EMBL" id="KAI0063596.1"/>
    </source>
</evidence>
<organism evidence="1 2">
    <name type="scientific">Artomyces pyxidatus</name>
    <dbReference type="NCBI Taxonomy" id="48021"/>
    <lineage>
        <taxon>Eukaryota</taxon>
        <taxon>Fungi</taxon>
        <taxon>Dikarya</taxon>
        <taxon>Basidiomycota</taxon>
        <taxon>Agaricomycotina</taxon>
        <taxon>Agaricomycetes</taxon>
        <taxon>Russulales</taxon>
        <taxon>Auriscalpiaceae</taxon>
        <taxon>Artomyces</taxon>
    </lineage>
</organism>
<keyword evidence="2" id="KW-1185">Reference proteome</keyword>
<name>A0ACB8T632_9AGAM</name>
<evidence type="ECO:0000313" key="2">
    <source>
        <dbReference type="Proteomes" id="UP000814140"/>
    </source>
</evidence>
<comment type="caution">
    <text evidence="1">The sequence shown here is derived from an EMBL/GenBank/DDBJ whole genome shotgun (WGS) entry which is preliminary data.</text>
</comment>
<sequence length="86" mass="9573">MRLTGKVGSDEDTQALAFTLFYFRQTSTGSTVDDVEKLALLIEQVRLPGLPRQCVHFSVHLLLGSHARLNLILHDTLLPVSTCPNR</sequence>
<protein>
    <submittedName>
        <fullName evidence="1">Uncharacterized protein</fullName>
    </submittedName>
</protein>
<proteinExistence type="predicted"/>
<reference evidence="1" key="2">
    <citation type="journal article" date="2022" name="New Phytol.">
        <title>Evolutionary transition to the ectomycorrhizal habit in the genomes of a hyperdiverse lineage of mushroom-forming fungi.</title>
        <authorList>
            <person name="Looney B."/>
            <person name="Miyauchi S."/>
            <person name="Morin E."/>
            <person name="Drula E."/>
            <person name="Courty P.E."/>
            <person name="Kohler A."/>
            <person name="Kuo A."/>
            <person name="LaButti K."/>
            <person name="Pangilinan J."/>
            <person name="Lipzen A."/>
            <person name="Riley R."/>
            <person name="Andreopoulos W."/>
            <person name="He G."/>
            <person name="Johnson J."/>
            <person name="Nolan M."/>
            <person name="Tritt A."/>
            <person name="Barry K.W."/>
            <person name="Grigoriev I.V."/>
            <person name="Nagy L.G."/>
            <person name="Hibbett D."/>
            <person name="Henrissat B."/>
            <person name="Matheny P.B."/>
            <person name="Labbe J."/>
            <person name="Martin F.M."/>
        </authorList>
    </citation>
    <scope>NUCLEOTIDE SEQUENCE</scope>
    <source>
        <strain evidence="1">HHB10654</strain>
    </source>
</reference>
<reference evidence="1" key="1">
    <citation type="submission" date="2021-03" db="EMBL/GenBank/DDBJ databases">
        <authorList>
            <consortium name="DOE Joint Genome Institute"/>
            <person name="Ahrendt S."/>
            <person name="Looney B.P."/>
            <person name="Miyauchi S."/>
            <person name="Morin E."/>
            <person name="Drula E."/>
            <person name="Courty P.E."/>
            <person name="Chicoki N."/>
            <person name="Fauchery L."/>
            <person name="Kohler A."/>
            <person name="Kuo A."/>
            <person name="Labutti K."/>
            <person name="Pangilinan J."/>
            <person name="Lipzen A."/>
            <person name="Riley R."/>
            <person name="Andreopoulos W."/>
            <person name="He G."/>
            <person name="Johnson J."/>
            <person name="Barry K.W."/>
            <person name="Grigoriev I.V."/>
            <person name="Nagy L."/>
            <person name="Hibbett D."/>
            <person name="Henrissat B."/>
            <person name="Matheny P.B."/>
            <person name="Labbe J."/>
            <person name="Martin F."/>
        </authorList>
    </citation>
    <scope>NUCLEOTIDE SEQUENCE</scope>
    <source>
        <strain evidence="1">HHB10654</strain>
    </source>
</reference>